<evidence type="ECO:0000256" key="3">
    <source>
        <dbReference type="SAM" id="Phobius"/>
    </source>
</evidence>
<evidence type="ECO:0000313" key="4">
    <source>
        <dbReference type="EMBL" id="STO60327.1"/>
    </source>
</evidence>
<reference evidence="4 5" key="1">
    <citation type="submission" date="2018-06" db="EMBL/GenBank/DDBJ databases">
        <authorList>
            <consortium name="Pathogen Informatics"/>
            <person name="Doyle S."/>
        </authorList>
    </citation>
    <scope>NUCLEOTIDE SEQUENCE [LARGE SCALE GENOMIC DNA]</scope>
    <source>
        <strain evidence="4 5">NCTC1659</strain>
    </source>
</reference>
<keyword evidence="5" id="KW-1185">Reference proteome</keyword>
<feature type="region of interest" description="Disordered" evidence="2">
    <location>
        <begin position="103"/>
        <end position="128"/>
    </location>
</feature>
<protein>
    <submittedName>
        <fullName evidence="4">Phage protein</fullName>
    </submittedName>
</protein>
<keyword evidence="1" id="KW-0175">Coiled coil</keyword>
<keyword evidence="3" id="KW-1133">Transmembrane helix</keyword>
<evidence type="ECO:0000313" key="5">
    <source>
        <dbReference type="Proteomes" id="UP000254329"/>
    </source>
</evidence>
<dbReference type="AlphaFoldDB" id="A0A1V4B1R9"/>
<evidence type="ECO:0000256" key="1">
    <source>
        <dbReference type="SAM" id="Coils"/>
    </source>
</evidence>
<evidence type="ECO:0000256" key="2">
    <source>
        <dbReference type="SAM" id="MobiDB-lite"/>
    </source>
</evidence>
<keyword evidence="3" id="KW-0812">Transmembrane</keyword>
<dbReference type="EMBL" id="UGHF01000001">
    <property type="protein sequence ID" value="STO60327.1"/>
    <property type="molecule type" value="Genomic_DNA"/>
</dbReference>
<accession>A0A1V4B1R9</accession>
<dbReference type="Proteomes" id="UP000254329">
    <property type="component" value="Unassembled WGS sequence"/>
</dbReference>
<name>A0A1V4B1R9_9PAST</name>
<feature type="transmembrane region" description="Helical" evidence="3">
    <location>
        <begin position="6"/>
        <end position="25"/>
    </location>
</feature>
<organism evidence="4 5">
    <name type="scientific">Canicola haemoglobinophilus</name>
    <dbReference type="NCBI Taxonomy" id="733"/>
    <lineage>
        <taxon>Bacteria</taxon>
        <taxon>Pseudomonadati</taxon>
        <taxon>Pseudomonadota</taxon>
        <taxon>Gammaproteobacteria</taxon>
        <taxon>Pasteurellales</taxon>
        <taxon>Pasteurellaceae</taxon>
        <taxon>Canicola</taxon>
    </lineage>
</organism>
<dbReference type="RefSeq" id="WP_078218282.1">
    <property type="nucleotide sequence ID" value="NZ_MUXZ01000011.1"/>
</dbReference>
<sequence length="128" mass="14708">MNLKDYLIFALLFFCTVFFIGASYYKSEYKTTAETLKTQVEKNREQEKSIKNYEKNLKVLTHKLTNATAQAEQRAKALNEVLTSEDVKSWSAGNVPDDVRRLFNERQSDVGQSHLPENNGMPRGKRAD</sequence>
<keyword evidence="3" id="KW-0472">Membrane</keyword>
<gene>
    <name evidence="4" type="ORF">NCTC1659_01614</name>
</gene>
<feature type="coiled-coil region" evidence="1">
    <location>
        <begin position="26"/>
        <end position="70"/>
    </location>
</feature>
<dbReference type="STRING" id="733.B0186_04950"/>
<proteinExistence type="predicted"/>